<comment type="caution">
    <text evidence="2">The sequence shown here is derived from an EMBL/GenBank/DDBJ whole genome shotgun (WGS) entry which is preliminary data.</text>
</comment>
<gene>
    <name evidence="2" type="ORF">BJF93_17560</name>
</gene>
<accession>A0A1Q9ATJ8</accession>
<dbReference type="SUPFAM" id="SSF50199">
    <property type="entry name" value="Staphylococcal nuclease"/>
    <property type="match status" value="1"/>
</dbReference>
<dbReference type="Proteomes" id="UP000186364">
    <property type="component" value="Unassembled WGS sequence"/>
</dbReference>
<feature type="region of interest" description="Disordered" evidence="1">
    <location>
        <begin position="88"/>
        <end position="115"/>
    </location>
</feature>
<dbReference type="InterPro" id="IPR035437">
    <property type="entry name" value="SNase_OB-fold_sf"/>
</dbReference>
<evidence type="ECO:0000256" key="1">
    <source>
        <dbReference type="SAM" id="MobiDB-lite"/>
    </source>
</evidence>
<name>A0A1Q9ATJ8_9HYPH</name>
<proteinExistence type="predicted"/>
<keyword evidence="3" id="KW-1185">Reference proteome</keyword>
<organism evidence="2 3">
    <name type="scientific">Xaviernesmea oryzae</name>
    <dbReference type="NCBI Taxonomy" id="464029"/>
    <lineage>
        <taxon>Bacteria</taxon>
        <taxon>Pseudomonadati</taxon>
        <taxon>Pseudomonadota</taxon>
        <taxon>Alphaproteobacteria</taxon>
        <taxon>Hyphomicrobiales</taxon>
        <taxon>Rhizobiaceae</taxon>
        <taxon>Rhizobium/Agrobacterium group</taxon>
        <taxon>Xaviernesmea</taxon>
    </lineage>
</organism>
<dbReference type="Gene3D" id="2.40.50.90">
    <property type="match status" value="1"/>
</dbReference>
<protein>
    <submittedName>
        <fullName evidence="2">Uncharacterized protein</fullName>
    </submittedName>
</protein>
<dbReference type="EMBL" id="MKIP01000057">
    <property type="protein sequence ID" value="OLP58645.1"/>
    <property type="molecule type" value="Genomic_DNA"/>
</dbReference>
<feature type="compositionally biased region" description="Polar residues" evidence="1">
    <location>
        <begin position="97"/>
        <end position="107"/>
    </location>
</feature>
<feature type="compositionally biased region" description="Pro residues" evidence="1">
    <location>
        <begin position="141"/>
        <end position="152"/>
    </location>
</feature>
<evidence type="ECO:0000313" key="2">
    <source>
        <dbReference type="EMBL" id="OLP58645.1"/>
    </source>
</evidence>
<dbReference type="AlphaFoldDB" id="A0A1Q9ATJ8"/>
<sequence length="305" mass="31276">MVRRDMKGAPQEFQEADMAKARRTPRKAASPRGKATKSRAAAPSSMARWIGLGLAALGGIIAYDHRDLLPAQLLNDASRQVATLAAPLSRLKPETGSAGTDRTTPTASIPKPATRPMAQAGAGVQAAAAHGAFTLAPRPLPNVPPGPRPPLPVGAGPTMPSAQTASTGPLAPPVAAPKATAATMTPVLTPQAAQAAAMPKSFYFCGIRTDNCVISGDTFVYRGAKIHLADIAAPNAAAPKCEEERKRGFFAKERLMALLNAGPIDIGGASSGPIVTRDGRSIGQQLVAEGFARPASVKASWCGGA</sequence>
<reference evidence="2 3" key="1">
    <citation type="submission" date="2016-09" db="EMBL/GenBank/DDBJ databases">
        <title>Rhizobium sp. nov., a novel species isolated from the rice rhizosphere.</title>
        <authorList>
            <person name="Zhao J."/>
            <person name="Zhang X."/>
        </authorList>
    </citation>
    <scope>NUCLEOTIDE SEQUENCE [LARGE SCALE GENOMIC DNA]</scope>
    <source>
        <strain evidence="2 3">1.7048</strain>
    </source>
</reference>
<feature type="region of interest" description="Disordered" evidence="1">
    <location>
        <begin position="1"/>
        <end position="42"/>
    </location>
</feature>
<evidence type="ECO:0000313" key="3">
    <source>
        <dbReference type="Proteomes" id="UP000186364"/>
    </source>
</evidence>
<feature type="region of interest" description="Disordered" evidence="1">
    <location>
        <begin position="141"/>
        <end position="171"/>
    </location>
</feature>